<keyword evidence="1" id="KW-0805">Transcription regulation</keyword>
<dbReference type="EMBL" id="JADEYP010000004">
    <property type="protein sequence ID" value="MCA5004183.1"/>
    <property type="molecule type" value="Genomic_DNA"/>
</dbReference>
<dbReference type="Gene3D" id="2.60.120.10">
    <property type="entry name" value="Jelly Rolls"/>
    <property type="match status" value="1"/>
</dbReference>
<evidence type="ECO:0000259" key="4">
    <source>
        <dbReference type="PROSITE" id="PS01124"/>
    </source>
</evidence>
<accession>A0ABS7Z1Z0</accession>
<dbReference type="InterPro" id="IPR003313">
    <property type="entry name" value="AraC-bd"/>
</dbReference>
<keyword evidence="2" id="KW-0238">DNA-binding</keyword>
<reference evidence="5" key="1">
    <citation type="submission" date="2020-10" db="EMBL/GenBank/DDBJ databases">
        <authorList>
            <person name="Lu T."/>
            <person name="Wang Q."/>
            <person name="Han X."/>
        </authorList>
    </citation>
    <scope>NUCLEOTIDE SEQUENCE</scope>
    <source>
        <strain evidence="5">WQ 366</strain>
    </source>
</reference>
<comment type="caution">
    <text evidence="5">The sequence shown here is derived from an EMBL/GenBank/DDBJ whole genome shotgun (WGS) entry which is preliminary data.</text>
</comment>
<evidence type="ECO:0000256" key="2">
    <source>
        <dbReference type="ARBA" id="ARBA00023125"/>
    </source>
</evidence>
<dbReference type="PROSITE" id="PS01124">
    <property type="entry name" value="HTH_ARAC_FAMILY_2"/>
    <property type="match status" value="1"/>
</dbReference>
<evidence type="ECO:0000313" key="5">
    <source>
        <dbReference type="EMBL" id="MCA5004183.1"/>
    </source>
</evidence>
<feature type="domain" description="HTH araC/xylS-type" evidence="4">
    <location>
        <begin position="183"/>
        <end position="281"/>
    </location>
</feature>
<dbReference type="InterPro" id="IPR018060">
    <property type="entry name" value="HTH_AraC"/>
</dbReference>
<dbReference type="PANTHER" id="PTHR43280:SF32">
    <property type="entry name" value="TRANSCRIPTIONAL REGULATORY PROTEIN"/>
    <property type="match status" value="1"/>
</dbReference>
<name>A0ABS7Z1Z0_9SPHI</name>
<organism evidence="5 6">
    <name type="scientific">Sphingobacterium bovistauri</name>
    <dbReference type="NCBI Taxonomy" id="2781959"/>
    <lineage>
        <taxon>Bacteria</taxon>
        <taxon>Pseudomonadati</taxon>
        <taxon>Bacteroidota</taxon>
        <taxon>Sphingobacteriia</taxon>
        <taxon>Sphingobacteriales</taxon>
        <taxon>Sphingobacteriaceae</taxon>
        <taxon>Sphingobacterium</taxon>
    </lineage>
</organism>
<dbReference type="Pfam" id="PF12833">
    <property type="entry name" value="HTH_18"/>
    <property type="match status" value="1"/>
</dbReference>
<dbReference type="InterPro" id="IPR009057">
    <property type="entry name" value="Homeodomain-like_sf"/>
</dbReference>
<dbReference type="Gene3D" id="1.10.10.60">
    <property type="entry name" value="Homeodomain-like"/>
    <property type="match status" value="1"/>
</dbReference>
<gene>
    <name evidence="5" type="ORF">IPZ78_03320</name>
</gene>
<dbReference type="SMART" id="SM00342">
    <property type="entry name" value="HTH_ARAC"/>
    <property type="match status" value="1"/>
</dbReference>
<dbReference type="PRINTS" id="PR00032">
    <property type="entry name" value="HTHARAC"/>
</dbReference>
<keyword evidence="6" id="KW-1185">Reference proteome</keyword>
<sequence length="282" mass="32755">MAKVPVIAQCVVSDGLNQDIMIESLSDYLVRNSNLVFPHRHNFYHFVLFTAGQGSHTIDFEKFVIEPWQIYFMSPGQIHTWEFEGDMQGYVVNFHRDLFKNILLRSDYLTTLSFFSGLVRDEVFVVNEEDRPLVLEILERLVKDNTQNDFVSSSLYYLFNLLNARGLPSLNQDTNAYNHTLLRNFLNLIEANFTSLRLPKEYAALLYITPNHLNALCKELLGQSAGELIRDRVILEAKRLLVIKDYSVAEIAYELNFNDNSYFTKFFKKAVGLTPEEFRKNI</sequence>
<dbReference type="PANTHER" id="PTHR43280">
    <property type="entry name" value="ARAC-FAMILY TRANSCRIPTIONAL REGULATOR"/>
    <property type="match status" value="1"/>
</dbReference>
<dbReference type="Proteomes" id="UP001165302">
    <property type="component" value="Unassembled WGS sequence"/>
</dbReference>
<dbReference type="SUPFAM" id="SSF46689">
    <property type="entry name" value="Homeodomain-like"/>
    <property type="match status" value="1"/>
</dbReference>
<keyword evidence="3" id="KW-0804">Transcription</keyword>
<evidence type="ECO:0000256" key="3">
    <source>
        <dbReference type="ARBA" id="ARBA00023163"/>
    </source>
</evidence>
<dbReference type="SUPFAM" id="SSF51215">
    <property type="entry name" value="Regulatory protein AraC"/>
    <property type="match status" value="1"/>
</dbReference>
<dbReference type="InterPro" id="IPR014710">
    <property type="entry name" value="RmlC-like_jellyroll"/>
</dbReference>
<proteinExistence type="predicted"/>
<dbReference type="Pfam" id="PF02311">
    <property type="entry name" value="AraC_binding"/>
    <property type="match status" value="1"/>
</dbReference>
<protein>
    <submittedName>
        <fullName evidence="5">AraC family transcriptional regulator</fullName>
    </submittedName>
</protein>
<evidence type="ECO:0000256" key="1">
    <source>
        <dbReference type="ARBA" id="ARBA00023015"/>
    </source>
</evidence>
<dbReference type="InterPro" id="IPR020449">
    <property type="entry name" value="Tscrpt_reg_AraC-type_HTH"/>
</dbReference>
<dbReference type="InterPro" id="IPR037923">
    <property type="entry name" value="HTH-like"/>
</dbReference>
<evidence type="ECO:0000313" key="6">
    <source>
        <dbReference type="Proteomes" id="UP001165302"/>
    </source>
</evidence>